<feature type="signal peptide" evidence="7">
    <location>
        <begin position="1"/>
        <end position="20"/>
    </location>
</feature>
<keyword evidence="5" id="KW-1015">Disulfide bond</keyword>
<accession>A0AAW0Q1M2</accession>
<evidence type="ECO:0000256" key="4">
    <source>
        <dbReference type="ARBA" id="ARBA00022737"/>
    </source>
</evidence>
<dbReference type="SMART" id="SM00741">
    <property type="entry name" value="SapB"/>
    <property type="match status" value="3"/>
</dbReference>
<evidence type="ECO:0000256" key="1">
    <source>
        <dbReference type="ARBA" id="ARBA00004613"/>
    </source>
</evidence>
<dbReference type="PANTHER" id="PTHR11480:SF99">
    <property type="entry name" value="SURFACTANT PROTEIN BB"/>
    <property type="match status" value="1"/>
</dbReference>
<dbReference type="FunFam" id="1.10.225.10:FF:000002">
    <property type="entry name" value="prosaposin isoform X2"/>
    <property type="match status" value="1"/>
</dbReference>
<dbReference type="InterPro" id="IPR007856">
    <property type="entry name" value="SapB_1"/>
</dbReference>
<dbReference type="Pfam" id="PF05184">
    <property type="entry name" value="SapB_1"/>
    <property type="match status" value="1"/>
</dbReference>
<feature type="domain" description="Saposin B-type" evidence="8">
    <location>
        <begin position="40"/>
        <end position="121"/>
    </location>
</feature>
<dbReference type="PROSITE" id="PS50015">
    <property type="entry name" value="SAP_B"/>
    <property type="match status" value="3"/>
</dbReference>
<evidence type="ECO:0000256" key="2">
    <source>
        <dbReference type="ARBA" id="ARBA00022525"/>
    </source>
</evidence>
<dbReference type="Gene3D" id="1.10.225.10">
    <property type="entry name" value="Saposin-like"/>
    <property type="match status" value="3"/>
</dbReference>
<dbReference type="Pfam" id="PF03489">
    <property type="entry name" value="SapB_2"/>
    <property type="match status" value="1"/>
</dbReference>
<dbReference type="InterPro" id="IPR008373">
    <property type="entry name" value="Saposin"/>
</dbReference>
<comment type="caution">
    <text evidence="10">The sequence shown here is derived from an EMBL/GenBank/DDBJ whole genome shotgun (WGS) entry which is preliminary data.</text>
</comment>
<feature type="domain" description="Saposin B-type" evidence="8">
    <location>
        <begin position="136"/>
        <end position="217"/>
    </location>
</feature>
<keyword evidence="3 7" id="KW-0732">Signal</keyword>
<reference evidence="11" key="1">
    <citation type="submission" date="2024-04" db="EMBL/GenBank/DDBJ databases">
        <title>Salinicola lusitanus LLJ914,a marine bacterium isolated from the Okinawa Trough.</title>
        <authorList>
            <person name="Li J."/>
        </authorList>
    </citation>
    <scope>NUCLEOTIDE SEQUENCE [LARGE SCALE GENOMIC DNA]</scope>
</reference>
<evidence type="ECO:0000313" key="11">
    <source>
        <dbReference type="Proteomes" id="UP001460270"/>
    </source>
</evidence>
<dbReference type="GO" id="GO:0005764">
    <property type="term" value="C:lysosome"/>
    <property type="evidence" value="ECO:0007669"/>
    <property type="project" value="InterPro"/>
</dbReference>
<name>A0AAW0Q1M2_9GOBI</name>
<keyword evidence="2" id="KW-0964">Secreted</keyword>
<dbReference type="PANTHER" id="PTHR11480">
    <property type="entry name" value="SAPOSIN-RELATED"/>
    <property type="match status" value="1"/>
</dbReference>
<gene>
    <name evidence="10" type="ORF">WMY93_000235</name>
</gene>
<dbReference type="InterPro" id="IPR003119">
    <property type="entry name" value="SAP_A"/>
</dbReference>
<keyword evidence="6" id="KW-0325">Glycoprotein</keyword>
<dbReference type="PROSITE" id="PS51110">
    <property type="entry name" value="SAP_A"/>
    <property type="match status" value="1"/>
</dbReference>
<dbReference type="EMBL" id="JBBPFD010000001">
    <property type="protein sequence ID" value="KAK7944507.1"/>
    <property type="molecule type" value="Genomic_DNA"/>
</dbReference>
<protein>
    <submittedName>
        <fullName evidence="10">Uncharacterized protein</fullName>
    </submittedName>
</protein>
<keyword evidence="4" id="KW-0677">Repeat</keyword>
<evidence type="ECO:0000259" key="8">
    <source>
        <dbReference type="PROSITE" id="PS50015"/>
    </source>
</evidence>
<dbReference type="InterPro" id="IPR008138">
    <property type="entry name" value="SapB_2"/>
</dbReference>
<dbReference type="InterPro" id="IPR008139">
    <property type="entry name" value="SaposinB_dom"/>
</dbReference>
<sequence length="347" mass="38537">MVLWGLVAALLSVLLCPGSSRMVPERLIALKPNDLASDLSSDVCSECSSLLLLSNNMISSSSSKAAVYEALLDLCSRISPDQASLCQTQVETHLSSVLQQSQSKTKSSANCGLFGLCAETREEPGASESRNEKEQFSPVCTLCLMVVKKLETLLPKNMTEDAIRKLLSEVCSLMPQSYKDKCDDFVEKYGEEIVEFLLSSAAPQTICTLLHLCLFNNTPAPASAPSDCDSCRTLSVLSRLHLSLNQHQNQTKAQRWSFLQSVCALYPQAIHKCEVFTRVYSSQLLRALEQQLDSPDMCERAELCMPVKQASRLGSRRCTWGPSYWCRDMKTAQECGNQVFCKKFVWK</sequence>
<evidence type="ECO:0000259" key="9">
    <source>
        <dbReference type="PROSITE" id="PS51110"/>
    </source>
</evidence>
<dbReference type="PRINTS" id="PR01797">
    <property type="entry name" value="SAPOSIN"/>
</dbReference>
<dbReference type="SUPFAM" id="SSF47862">
    <property type="entry name" value="Saposin"/>
    <property type="match status" value="3"/>
</dbReference>
<feature type="domain" description="Saposin A-type" evidence="9">
    <location>
        <begin position="311"/>
        <end position="347"/>
    </location>
</feature>
<organism evidence="10 11">
    <name type="scientific">Mugilogobius chulae</name>
    <name type="common">yellowstripe goby</name>
    <dbReference type="NCBI Taxonomy" id="88201"/>
    <lineage>
        <taxon>Eukaryota</taxon>
        <taxon>Metazoa</taxon>
        <taxon>Chordata</taxon>
        <taxon>Craniata</taxon>
        <taxon>Vertebrata</taxon>
        <taxon>Euteleostomi</taxon>
        <taxon>Actinopterygii</taxon>
        <taxon>Neopterygii</taxon>
        <taxon>Teleostei</taxon>
        <taxon>Neoteleostei</taxon>
        <taxon>Acanthomorphata</taxon>
        <taxon>Gobiaria</taxon>
        <taxon>Gobiiformes</taxon>
        <taxon>Gobioidei</taxon>
        <taxon>Gobiidae</taxon>
        <taxon>Gobionellinae</taxon>
        <taxon>Mugilogobius</taxon>
    </lineage>
</organism>
<evidence type="ECO:0000313" key="10">
    <source>
        <dbReference type="EMBL" id="KAK7944507.1"/>
    </source>
</evidence>
<evidence type="ECO:0000256" key="7">
    <source>
        <dbReference type="SAM" id="SignalP"/>
    </source>
</evidence>
<feature type="domain" description="Saposin B-type" evidence="8">
    <location>
        <begin position="224"/>
        <end position="308"/>
    </location>
</feature>
<dbReference type="Pfam" id="PF02199">
    <property type="entry name" value="SapA"/>
    <property type="match status" value="1"/>
</dbReference>
<proteinExistence type="predicted"/>
<dbReference type="Proteomes" id="UP001460270">
    <property type="component" value="Unassembled WGS sequence"/>
</dbReference>
<dbReference type="GO" id="GO:0005576">
    <property type="term" value="C:extracellular region"/>
    <property type="evidence" value="ECO:0007669"/>
    <property type="project" value="UniProtKB-SubCell"/>
</dbReference>
<dbReference type="InterPro" id="IPR051428">
    <property type="entry name" value="Sphingo_Act-Surfact_Prot"/>
</dbReference>
<feature type="chain" id="PRO_5043373571" evidence="7">
    <location>
        <begin position="21"/>
        <end position="347"/>
    </location>
</feature>
<dbReference type="GO" id="GO:0016020">
    <property type="term" value="C:membrane"/>
    <property type="evidence" value="ECO:0007669"/>
    <property type="project" value="GOC"/>
</dbReference>
<dbReference type="AlphaFoldDB" id="A0AAW0Q1M2"/>
<evidence type="ECO:0000256" key="6">
    <source>
        <dbReference type="ARBA" id="ARBA00023180"/>
    </source>
</evidence>
<evidence type="ECO:0000256" key="3">
    <source>
        <dbReference type="ARBA" id="ARBA00022729"/>
    </source>
</evidence>
<evidence type="ECO:0000256" key="5">
    <source>
        <dbReference type="ARBA" id="ARBA00023157"/>
    </source>
</evidence>
<dbReference type="GO" id="GO:0006665">
    <property type="term" value="P:sphingolipid metabolic process"/>
    <property type="evidence" value="ECO:0007669"/>
    <property type="project" value="InterPro"/>
</dbReference>
<comment type="subcellular location">
    <subcellularLocation>
        <location evidence="1">Secreted</location>
    </subcellularLocation>
</comment>
<keyword evidence="11" id="KW-1185">Reference proteome</keyword>
<dbReference type="SMART" id="SM00162">
    <property type="entry name" value="SAPA"/>
    <property type="match status" value="1"/>
</dbReference>
<dbReference type="InterPro" id="IPR011001">
    <property type="entry name" value="Saposin-like"/>
</dbReference>